<dbReference type="RefSeq" id="WP_189088608.1">
    <property type="nucleotide sequence ID" value="NZ_BMQL01000004.1"/>
</dbReference>
<sequence>MNFRLTETPAVIRLALSAGLGLLASVLIPRPDHLHWEYHALVGWCVAAAAFLLISSRVIFRSDGRRTREVATREDASRAAASLIVLLGSGISLAGVIYAMTQAADLQKQKYVVAAAILTALGIGVVVLSWLLIQTVYTFRYAHLYYAAPEGGIQFDHSDDDEDNDGESEENDSDDAKNEPPDYQDFWYLAVTIGMTFQVSDTNLSRKTIRRALTNHALISYGYNAVLVALTINIVASFIS</sequence>
<evidence type="ECO:0000256" key="1">
    <source>
        <dbReference type="SAM" id="MobiDB-lite"/>
    </source>
</evidence>
<name>A0A918C239_9DEIO</name>
<dbReference type="InterPro" id="IPR009781">
    <property type="entry name" value="DUF1345"/>
</dbReference>
<protein>
    <recommendedName>
        <fullName evidence="5">DUF1345 domain-containing protein</fullName>
    </recommendedName>
</protein>
<feature type="transmembrane region" description="Helical" evidence="2">
    <location>
        <begin position="111"/>
        <end position="133"/>
    </location>
</feature>
<proteinExistence type="predicted"/>
<dbReference type="AlphaFoldDB" id="A0A918C239"/>
<feature type="compositionally biased region" description="Acidic residues" evidence="1">
    <location>
        <begin position="158"/>
        <end position="173"/>
    </location>
</feature>
<keyword evidence="2" id="KW-0812">Transmembrane</keyword>
<feature type="transmembrane region" description="Helical" evidence="2">
    <location>
        <begin position="12"/>
        <end position="29"/>
    </location>
</feature>
<accession>A0A918C239</accession>
<feature type="region of interest" description="Disordered" evidence="1">
    <location>
        <begin position="156"/>
        <end position="180"/>
    </location>
</feature>
<keyword evidence="2" id="KW-1133">Transmembrane helix</keyword>
<evidence type="ECO:0000313" key="4">
    <source>
        <dbReference type="Proteomes" id="UP000603865"/>
    </source>
</evidence>
<dbReference type="Proteomes" id="UP000603865">
    <property type="component" value="Unassembled WGS sequence"/>
</dbReference>
<evidence type="ECO:0008006" key="5">
    <source>
        <dbReference type="Google" id="ProtNLM"/>
    </source>
</evidence>
<reference evidence="3" key="2">
    <citation type="submission" date="2020-09" db="EMBL/GenBank/DDBJ databases">
        <authorList>
            <person name="Sun Q."/>
            <person name="Ohkuma M."/>
        </authorList>
    </citation>
    <scope>NUCLEOTIDE SEQUENCE</scope>
    <source>
        <strain evidence="3">JCM 31311</strain>
    </source>
</reference>
<reference evidence="3" key="1">
    <citation type="journal article" date="2014" name="Int. J. Syst. Evol. Microbiol.">
        <title>Complete genome sequence of Corynebacterium casei LMG S-19264T (=DSM 44701T), isolated from a smear-ripened cheese.</title>
        <authorList>
            <consortium name="US DOE Joint Genome Institute (JGI-PGF)"/>
            <person name="Walter F."/>
            <person name="Albersmeier A."/>
            <person name="Kalinowski J."/>
            <person name="Ruckert C."/>
        </authorList>
    </citation>
    <scope>NUCLEOTIDE SEQUENCE</scope>
    <source>
        <strain evidence="3">JCM 31311</strain>
    </source>
</reference>
<dbReference type="EMBL" id="BMQL01000004">
    <property type="protein sequence ID" value="GGR00784.1"/>
    <property type="molecule type" value="Genomic_DNA"/>
</dbReference>
<evidence type="ECO:0000256" key="2">
    <source>
        <dbReference type="SAM" id="Phobius"/>
    </source>
</evidence>
<feature type="transmembrane region" description="Helical" evidence="2">
    <location>
        <begin position="218"/>
        <end position="239"/>
    </location>
</feature>
<feature type="transmembrane region" description="Helical" evidence="2">
    <location>
        <begin position="80"/>
        <end position="99"/>
    </location>
</feature>
<keyword evidence="4" id="KW-1185">Reference proteome</keyword>
<organism evidence="3 4">
    <name type="scientific">Deinococcus ruber</name>
    <dbReference type="NCBI Taxonomy" id="1848197"/>
    <lineage>
        <taxon>Bacteria</taxon>
        <taxon>Thermotogati</taxon>
        <taxon>Deinococcota</taxon>
        <taxon>Deinococci</taxon>
        <taxon>Deinococcales</taxon>
        <taxon>Deinococcaceae</taxon>
        <taxon>Deinococcus</taxon>
    </lineage>
</organism>
<gene>
    <name evidence="3" type="ORF">GCM10008957_12030</name>
</gene>
<dbReference type="Pfam" id="PF07077">
    <property type="entry name" value="DUF1345"/>
    <property type="match status" value="2"/>
</dbReference>
<feature type="transmembrane region" description="Helical" evidence="2">
    <location>
        <begin position="41"/>
        <end position="60"/>
    </location>
</feature>
<evidence type="ECO:0000313" key="3">
    <source>
        <dbReference type="EMBL" id="GGR00784.1"/>
    </source>
</evidence>
<comment type="caution">
    <text evidence="3">The sequence shown here is derived from an EMBL/GenBank/DDBJ whole genome shotgun (WGS) entry which is preliminary data.</text>
</comment>
<keyword evidence="2" id="KW-0472">Membrane</keyword>